<evidence type="ECO:0000256" key="2">
    <source>
        <dbReference type="SAM" id="Phobius"/>
    </source>
</evidence>
<dbReference type="EMBL" id="JAHQCR010000052">
    <property type="protein sequence ID" value="MBU9722422.1"/>
    <property type="molecule type" value="Genomic_DNA"/>
</dbReference>
<accession>A0ABS6JW22</accession>
<sequence length="327" mass="36534">METSDKKISVLMLKRFKYFTLMVATFTMLLIIVGCGEGGASKLSTHDSVPSETEWEEGQGELKSRAGTAEVDPDDAVTDEAIPIGEFPHYFWEGTEYEEPTGTWFLNNGEGFFGYGLTGGTQEAGAELFVSLFGHNPDGEILERDVRVQLTERDNGSNEKIELVYEEIVYVEKVEEETVIFTNVLPEKENVTYFLSAEILNENGEVEDTQVAAIYVPKPEINAELTTEQVEFSTSDSELTLILENYGPTHLFLGTYYTIEKKVDNTWKVVPLHADFEDIGIVLQVGDTYEQSVNISGLNEGLYRVVKEIGADGLDLREVLATEFLID</sequence>
<feature type="region of interest" description="Disordered" evidence="1">
    <location>
        <begin position="42"/>
        <end position="73"/>
    </location>
</feature>
<evidence type="ECO:0000313" key="4">
    <source>
        <dbReference type="EMBL" id="MBU9722422.1"/>
    </source>
</evidence>
<evidence type="ECO:0000256" key="1">
    <source>
        <dbReference type="SAM" id="MobiDB-lite"/>
    </source>
</evidence>
<feature type="transmembrane region" description="Helical" evidence="2">
    <location>
        <begin position="16"/>
        <end position="34"/>
    </location>
</feature>
<feature type="domain" description="Bacterial Ig-like" evidence="3">
    <location>
        <begin position="220"/>
        <end position="316"/>
    </location>
</feature>
<dbReference type="Proteomes" id="UP000790580">
    <property type="component" value="Unassembled WGS sequence"/>
</dbReference>
<gene>
    <name evidence="4" type="ORF">KS407_13370</name>
</gene>
<keyword evidence="5" id="KW-1185">Reference proteome</keyword>
<comment type="caution">
    <text evidence="4">The sequence shown here is derived from an EMBL/GenBank/DDBJ whole genome shotgun (WGS) entry which is preliminary data.</text>
</comment>
<keyword evidence="2" id="KW-0812">Transmembrane</keyword>
<keyword evidence="2" id="KW-1133">Transmembrane helix</keyword>
<organism evidence="4 5">
    <name type="scientific">Evansella alkalicola</name>
    <dbReference type="NCBI Taxonomy" id="745819"/>
    <lineage>
        <taxon>Bacteria</taxon>
        <taxon>Bacillati</taxon>
        <taxon>Bacillota</taxon>
        <taxon>Bacilli</taxon>
        <taxon>Bacillales</taxon>
        <taxon>Bacillaceae</taxon>
        <taxon>Evansella</taxon>
    </lineage>
</organism>
<keyword evidence="2" id="KW-0472">Membrane</keyword>
<dbReference type="InterPro" id="IPR046878">
    <property type="entry name" value="Big_14"/>
</dbReference>
<proteinExistence type="predicted"/>
<feature type="compositionally biased region" description="Polar residues" evidence="1">
    <location>
        <begin position="42"/>
        <end position="51"/>
    </location>
</feature>
<evidence type="ECO:0000313" key="5">
    <source>
        <dbReference type="Proteomes" id="UP000790580"/>
    </source>
</evidence>
<name>A0ABS6JW22_9BACI</name>
<dbReference type="RefSeq" id="WP_088073723.1">
    <property type="nucleotide sequence ID" value="NZ_JAHQCR010000052.1"/>
</dbReference>
<dbReference type="Pfam" id="PF20251">
    <property type="entry name" value="Big_14"/>
    <property type="match status" value="1"/>
</dbReference>
<reference evidence="4 5" key="1">
    <citation type="submission" date="2021-06" db="EMBL/GenBank/DDBJ databases">
        <title>Bacillus sp. RD4P76, an endophyte from a halophyte.</title>
        <authorList>
            <person name="Sun J.-Q."/>
        </authorList>
    </citation>
    <scope>NUCLEOTIDE SEQUENCE [LARGE SCALE GENOMIC DNA]</scope>
    <source>
        <strain evidence="4 5">JCM 17098</strain>
    </source>
</reference>
<evidence type="ECO:0000259" key="3">
    <source>
        <dbReference type="Pfam" id="PF20251"/>
    </source>
</evidence>
<dbReference type="PROSITE" id="PS51257">
    <property type="entry name" value="PROKAR_LIPOPROTEIN"/>
    <property type="match status" value="1"/>
</dbReference>
<protein>
    <recommendedName>
        <fullName evidence="3">Bacterial Ig-like domain-containing protein</fullName>
    </recommendedName>
</protein>